<accession>A0A135I6M5</accession>
<feature type="domain" description="PTS EIIA type-2" evidence="3">
    <location>
        <begin position="104"/>
        <end position="250"/>
    </location>
</feature>
<dbReference type="InterPro" id="IPR051541">
    <property type="entry name" value="PTS_SugarTrans_NitroReg"/>
</dbReference>
<dbReference type="PANTHER" id="PTHR47738">
    <property type="entry name" value="PTS SYSTEM FRUCTOSE-LIKE EIIA COMPONENT-RELATED"/>
    <property type="match status" value="1"/>
</dbReference>
<dbReference type="OrthoDB" id="6213484at2"/>
<dbReference type="PANTHER" id="PTHR47738:SF4">
    <property type="entry name" value="PTS SYSTEM GALACTITOL-SPECIFIC EIIA COMPONENT"/>
    <property type="match status" value="1"/>
</dbReference>
<evidence type="ECO:0000313" key="6">
    <source>
        <dbReference type="Proteomes" id="UP000070529"/>
    </source>
</evidence>
<keyword evidence="6" id="KW-1185">Reference proteome</keyword>
<dbReference type="Pfam" id="PF00359">
    <property type="entry name" value="PTS_EIIA_2"/>
    <property type="match status" value="1"/>
</dbReference>
<reference evidence="5 6" key="1">
    <citation type="submission" date="2015-11" db="EMBL/GenBank/DDBJ databases">
        <title>Genomic Taxonomy of the Vibrionaceae.</title>
        <authorList>
            <person name="Gomez-Gil B."/>
            <person name="Enciso-Ibarra J."/>
        </authorList>
    </citation>
    <scope>NUCLEOTIDE SEQUENCE [LARGE SCALE GENOMIC DNA]</scope>
    <source>
        <strain evidence="5 6">CAIM 912</strain>
    </source>
</reference>
<protein>
    <submittedName>
        <fullName evidence="5">PTS nitrogen regulatory IIA subunit</fullName>
    </submittedName>
</protein>
<dbReference type="InterPro" id="IPR000032">
    <property type="entry name" value="HPr-like"/>
</dbReference>
<dbReference type="Gene3D" id="3.30.1340.10">
    <property type="entry name" value="HPr-like"/>
    <property type="match status" value="1"/>
</dbReference>
<dbReference type="RefSeq" id="WP_067417912.1">
    <property type="nucleotide sequence ID" value="NZ_LNTY01000036.1"/>
</dbReference>
<comment type="caution">
    <text evidence="5">The sequence shown here is derived from an EMBL/GenBank/DDBJ whole genome shotgun (WGS) entry which is preliminary data.</text>
</comment>
<dbReference type="SUPFAM" id="SSF55804">
    <property type="entry name" value="Phoshotransferase/anion transport protein"/>
    <property type="match status" value="1"/>
</dbReference>
<feature type="domain" description="HPr" evidence="4">
    <location>
        <begin position="1"/>
        <end position="93"/>
    </location>
</feature>
<dbReference type="PIRSF" id="PIRSF029195">
    <property type="entry name" value="UCP029195_PTS_EIIA2"/>
    <property type="match status" value="1"/>
</dbReference>
<dbReference type="SUPFAM" id="SSF55594">
    <property type="entry name" value="HPr-like"/>
    <property type="match status" value="1"/>
</dbReference>
<keyword evidence="2" id="KW-0762">Sugar transport</keyword>
<name>A0A135I6M5_9GAMM</name>
<evidence type="ECO:0000256" key="2">
    <source>
        <dbReference type="ARBA" id="ARBA00022597"/>
    </source>
</evidence>
<sequence>MITRRITFLVGEEGLAAWRLAKLKTLAAYFRSVTILSNLSQRKEASVEHPMRIMSLSALPGDLCQLLIEGSDAELASMVLTNFIDEHATLISGGKRTVSFSPSDFVTLPFVFQRHRINASPLDKHALLAEFAKKVSAEEDIEHETLFNALYKREGVSSTCMGNGIALPHVMIADVANAHILIASTAEPLDWMSNHGDVSRIVGLVLPTPPVREQIVAFSGFSQQLLDPEFCRYLTENADMDIVETIILHTLSTPFR</sequence>
<keyword evidence="2" id="KW-0813">Transport</keyword>
<dbReference type="InterPro" id="IPR035895">
    <property type="entry name" value="HPr-like_sf"/>
</dbReference>
<dbReference type="PROSITE" id="PS51350">
    <property type="entry name" value="PTS_HPR_DOM"/>
    <property type="match status" value="1"/>
</dbReference>
<keyword evidence="1" id="KW-0597">Phosphoprotein</keyword>
<dbReference type="Pfam" id="PF00381">
    <property type="entry name" value="PTS-HPr"/>
    <property type="match status" value="1"/>
</dbReference>
<dbReference type="STRING" id="294935.ATN88_19280"/>
<proteinExistence type="predicted"/>
<dbReference type="EMBL" id="LNTY01000036">
    <property type="protein sequence ID" value="KXF81102.1"/>
    <property type="molecule type" value="Genomic_DNA"/>
</dbReference>
<evidence type="ECO:0000313" key="5">
    <source>
        <dbReference type="EMBL" id="KXF81102.1"/>
    </source>
</evidence>
<dbReference type="InterPro" id="IPR016152">
    <property type="entry name" value="PTrfase/Anion_transptr"/>
</dbReference>
<evidence type="ECO:0000259" key="4">
    <source>
        <dbReference type="PROSITE" id="PS51350"/>
    </source>
</evidence>
<dbReference type="Proteomes" id="UP000070529">
    <property type="component" value="Unassembled WGS sequence"/>
</dbReference>
<dbReference type="PROSITE" id="PS51094">
    <property type="entry name" value="PTS_EIIA_TYPE_2"/>
    <property type="match status" value="1"/>
</dbReference>
<dbReference type="InterPro" id="IPR002178">
    <property type="entry name" value="PTS_EIIA_type-2_dom"/>
</dbReference>
<evidence type="ECO:0000259" key="3">
    <source>
        <dbReference type="PROSITE" id="PS51094"/>
    </source>
</evidence>
<dbReference type="GO" id="GO:0030295">
    <property type="term" value="F:protein kinase activator activity"/>
    <property type="evidence" value="ECO:0007669"/>
    <property type="project" value="TreeGrafter"/>
</dbReference>
<evidence type="ECO:0000256" key="1">
    <source>
        <dbReference type="ARBA" id="ARBA00022553"/>
    </source>
</evidence>
<gene>
    <name evidence="5" type="ORF">ATN88_19280</name>
</gene>
<dbReference type="AlphaFoldDB" id="A0A135I6M5"/>
<dbReference type="Gene3D" id="3.40.930.10">
    <property type="entry name" value="Mannitol-specific EII, Chain A"/>
    <property type="match status" value="1"/>
</dbReference>
<dbReference type="InterPro" id="IPR016910">
    <property type="entry name" value="UCP029195_PTS_EIIA2"/>
</dbReference>
<organism evidence="5 6">
    <name type="scientific">Enterovibrio coralii</name>
    <dbReference type="NCBI Taxonomy" id="294935"/>
    <lineage>
        <taxon>Bacteria</taxon>
        <taxon>Pseudomonadati</taxon>
        <taxon>Pseudomonadota</taxon>
        <taxon>Gammaproteobacteria</taxon>
        <taxon>Vibrionales</taxon>
        <taxon>Vibrionaceae</taxon>
        <taxon>Enterovibrio</taxon>
    </lineage>
</organism>